<accession>X1BH56</accession>
<protein>
    <submittedName>
        <fullName evidence="1">Uncharacterized protein</fullName>
    </submittedName>
</protein>
<name>X1BH56_9ZZZZ</name>
<gene>
    <name evidence="1" type="ORF">S01H4_44835</name>
</gene>
<organism evidence="1">
    <name type="scientific">marine sediment metagenome</name>
    <dbReference type="NCBI Taxonomy" id="412755"/>
    <lineage>
        <taxon>unclassified sequences</taxon>
        <taxon>metagenomes</taxon>
        <taxon>ecological metagenomes</taxon>
    </lineage>
</organism>
<reference evidence="1" key="1">
    <citation type="journal article" date="2014" name="Front. Microbiol.">
        <title>High frequency of phylogenetically diverse reductive dehalogenase-homologous genes in deep subseafloor sedimentary metagenomes.</title>
        <authorList>
            <person name="Kawai M."/>
            <person name="Futagami T."/>
            <person name="Toyoda A."/>
            <person name="Takaki Y."/>
            <person name="Nishi S."/>
            <person name="Hori S."/>
            <person name="Arai W."/>
            <person name="Tsubouchi T."/>
            <person name="Morono Y."/>
            <person name="Uchiyama I."/>
            <person name="Ito T."/>
            <person name="Fujiyama A."/>
            <person name="Inagaki F."/>
            <person name="Takami H."/>
        </authorList>
    </citation>
    <scope>NUCLEOTIDE SEQUENCE</scope>
    <source>
        <strain evidence="1">Expedition CK06-06</strain>
    </source>
</reference>
<dbReference type="AlphaFoldDB" id="X1BH56"/>
<proteinExistence type="predicted"/>
<evidence type="ECO:0000313" key="1">
    <source>
        <dbReference type="EMBL" id="GAG94350.1"/>
    </source>
</evidence>
<comment type="caution">
    <text evidence="1">The sequence shown here is derived from an EMBL/GenBank/DDBJ whole genome shotgun (WGS) entry which is preliminary data.</text>
</comment>
<sequence length="179" mass="20192">MRGLEDRRDDKINIVCPDCVEKDKVLAKGLKLLEDVAKPVEVSRGRVCSFCGNAVKKRERSLRVDFRYNGTELRADVCESCIDELEEINAIHVNAPNPDFNVKVNCVSAGVCGSFKKPGKDRGINCAHIVGNMDGELYCRRAHPGHLRVYRERHAFPCKFLGFYSPNNSRVLYESNQTC</sequence>
<dbReference type="EMBL" id="BART01024905">
    <property type="protein sequence ID" value="GAG94350.1"/>
    <property type="molecule type" value="Genomic_DNA"/>
</dbReference>